<keyword evidence="1" id="KW-0472">Membrane</keyword>
<evidence type="ECO:0000256" key="1">
    <source>
        <dbReference type="SAM" id="Phobius"/>
    </source>
</evidence>
<feature type="transmembrane region" description="Helical" evidence="1">
    <location>
        <begin position="32"/>
        <end position="51"/>
    </location>
</feature>
<name>A0A9N9KMB4_9HELO</name>
<comment type="caution">
    <text evidence="2">The sequence shown here is derived from an EMBL/GenBank/DDBJ whole genome shotgun (WGS) entry which is preliminary data.</text>
</comment>
<dbReference type="Proteomes" id="UP000696280">
    <property type="component" value="Unassembled WGS sequence"/>
</dbReference>
<feature type="transmembrane region" description="Helical" evidence="1">
    <location>
        <begin position="63"/>
        <end position="81"/>
    </location>
</feature>
<keyword evidence="1" id="KW-1133">Transmembrane helix</keyword>
<reference evidence="2" key="1">
    <citation type="submission" date="2021-07" db="EMBL/GenBank/DDBJ databases">
        <authorList>
            <person name="Durling M."/>
        </authorList>
    </citation>
    <scope>NUCLEOTIDE SEQUENCE</scope>
</reference>
<evidence type="ECO:0000313" key="3">
    <source>
        <dbReference type="Proteomes" id="UP000696280"/>
    </source>
</evidence>
<organism evidence="2 3">
    <name type="scientific">Hymenoscyphus fraxineus</name>
    <dbReference type="NCBI Taxonomy" id="746836"/>
    <lineage>
        <taxon>Eukaryota</taxon>
        <taxon>Fungi</taxon>
        <taxon>Dikarya</taxon>
        <taxon>Ascomycota</taxon>
        <taxon>Pezizomycotina</taxon>
        <taxon>Leotiomycetes</taxon>
        <taxon>Helotiales</taxon>
        <taxon>Helotiaceae</taxon>
        <taxon>Hymenoscyphus</taxon>
    </lineage>
</organism>
<proteinExistence type="predicted"/>
<dbReference type="EMBL" id="CAJVRL010000014">
    <property type="protein sequence ID" value="CAG8949606.1"/>
    <property type="molecule type" value="Genomic_DNA"/>
</dbReference>
<sequence>MAKPCKFVVKRTTFCWNSQSLTSSAYHGREALVYRSTPSFAFIILFLQSLSTIAELSPQFPSAPALALEVSMVSIFMRALLNQRTYYHTGTKLKTGHQSISPKISREAMLLQNPISRGMVKDASRLFITQAGVVQIEA</sequence>
<keyword evidence="3" id="KW-1185">Reference proteome</keyword>
<gene>
    <name evidence="2" type="ORF">HYFRA_00007839</name>
</gene>
<protein>
    <submittedName>
        <fullName evidence="2">Uncharacterized protein</fullName>
    </submittedName>
</protein>
<dbReference type="AlphaFoldDB" id="A0A9N9KMB4"/>
<accession>A0A9N9KMB4</accession>
<keyword evidence="1" id="KW-0812">Transmembrane</keyword>
<evidence type="ECO:0000313" key="2">
    <source>
        <dbReference type="EMBL" id="CAG8949606.1"/>
    </source>
</evidence>